<evidence type="ECO:0000313" key="2">
    <source>
        <dbReference type="EMBL" id="PNS20424.1"/>
    </source>
</evidence>
<dbReference type="OrthoDB" id="5366687at2759"/>
<accession>A0A2K1QZE4</accession>
<feature type="region of interest" description="Disordered" evidence="1">
    <location>
        <begin position="129"/>
        <end position="166"/>
    </location>
</feature>
<protein>
    <submittedName>
        <fullName evidence="2">Uncharacterized protein</fullName>
    </submittedName>
</protein>
<dbReference type="STRING" id="2082308.A0A2K1QZE4"/>
<keyword evidence="3" id="KW-1185">Reference proteome</keyword>
<gene>
    <name evidence="2" type="ORF">CAC42_5874</name>
</gene>
<evidence type="ECO:0000256" key="1">
    <source>
        <dbReference type="SAM" id="MobiDB-lite"/>
    </source>
</evidence>
<name>A0A2K1QZE4_9PEZI</name>
<dbReference type="AlphaFoldDB" id="A0A2K1QZE4"/>
<sequence>MATDMRERAPSRAEIQATLARLSDAAAEVASGPATWSEHVSLATRSLQTLAGAVSFESAATRQEQITCLEVLQNITYHDPDAGAVEAVAPWVYSQWLRLLAVDHGNVVVLHNVGLYWLWKTQPTLKHIHEQRQSSTSSEESSSDVLSGANHGAGDSARDGESQYGSPDHVEARALLHPAIEYLGKAVDRATERGFLSEDILSRAAEAHISIGTVTSPRQNEQHFRKAVMLLRTAKDKGFDLTPSLEQSVASSVDIRSTSNSNRYLQVYGRYIE</sequence>
<proteinExistence type="predicted"/>
<dbReference type="Proteomes" id="UP000243797">
    <property type="component" value="Unassembled WGS sequence"/>
</dbReference>
<comment type="caution">
    <text evidence="2">The sequence shown here is derived from an EMBL/GenBank/DDBJ whole genome shotgun (WGS) entry which is preliminary data.</text>
</comment>
<dbReference type="EMBL" id="NKHZ01000025">
    <property type="protein sequence ID" value="PNS20424.1"/>
    <property type="molecule type" value="Genomic_DNA"/>
</dbReference>
<organism evidence="2 3">
    <name type="scientific">Sphaceloma murrayae</name>
    <dbReference type="NCBI Taxonomy" id="2082308"/>
    <lineage>
        <taxon>Eukaryota</taxon>
        <taxon>Fungi</taxon>
        <taxon>Dikarya</taxon>
        <taxon>Ascomycota</taxon>
        <taxon>Pezizomycotina</taxon>
        <taxon>Dothideomycetes</taxon>
        <taxon>Dothideomycetidae</taxon>
        <taxon>Myriangiales</taxon>
        <taxon>Elsinoaceae</taxon>
        <taxon>Sphaceloma</taxon>
    </lineage>
</organism>
<dbReference type="InParanoid" id="A0A2K1QZE4"/>
<evidence type="ECO:0000313" key="3">
    <source>
        <dbReference type="Proteomes" id="UP000243797"/>
    </source>
</evidence>
<reference evidence="2 3" key="1">
    <citation type="submission" date="2017-06" db="EMBL/GenBank/DDBJ databases">
        <title>Draft genome sequence of a variant of Elsinoe murrayae.</title>
        <authorList>
            <person name="Cheng Q."/>
        </authorList>
    </citation>
    <scope>NUCLEOTIDE SEQUENCE [LARGE SCALE GENOMIC DNA]</scope>
    <source>
        <strain evidence="2 3">CQ-2017a</strain>
    </source>
</reference>